<dbReference type="InterPro" id="IPR001394">
    <property type="entry name" value="Peptidase_C19_UCH"/>
</dbReference>
<dbReference type="EMBL" id="GL377574">
    <property type="protein sequence ID" value="EFJ31046.1"/>
    <property type="molecule type" value="Genomic_DNA"/>
</dbReference>
<protein>
    <recommendedName>
        <fullName evidence="3">ubiquitinyl hydrolase 1</fullName>
        <ecNumber evidence="3">3.4.19.12</ecNumber>
    </recommendedName>
</protein>
<accession>D8RAC9</accession>
<sequence>MNSALQCLVHTPQLTTFFLQDYSKEINRDNMMGTKGELAVAFGELLRKVWSPKSSPYSPRSFKMKLSRFAPQFSGFNQHDSQELLAYLLDGLHEDLNRLKTKPYIEVKDEDGRPDEEVADEYWEAHRARNDSVIVDVFQGQYKSTLVCPVCSKVSVTFDPFMYLSLPLPTNTRTMTVTVISSDGSSPPKAHAVVVPRQGKCRELAKAVGNSCGLSTDEMLQLFQLKSQHLLEDTLGLSTIPDTDQLVAYRLPKLSESAQFVAFIQEQLEDGRKDRFRVPFIIPIPPEGFRTGEDIKRAFEKLLSQMKTDSEMFDSDMLDRASSDCPFSLWTTDERATKSHLIEFDKPIPSDLYPARINTKYTYVFVEWSDRVSEFYDLSFLDRLPDVCKAATSKKLRQEAVSLYTCLEAFLKEEPLGPHDMWYCPRCKQRQQASKKLDLWRLPEILVVHLKRFSYVRYQNKLETFVNFPIHDLDLTKYLAHRSVPQQHEYELYAVSNHYGGTGGGHYTAFVNLDLDGQWYNFDDSHVTPASEDHLKSPAAYVLFYRRKKNTDNATSNGQLSPIL</sequence>
<dbReference type="SUPFAM" id="SSF54001">
    <property type="entry name" value="Cysteine proteinases"/>
    <property type="match status" value="1"/>
</dbReference>
<evidence type="ECO:0000256" key="2">
    <source>
        <dbReference type="ARBA" id="ARBA00009085"/>
    </source>
</evidence>
<dbReference type="eggNOG" id="KOG1870">
    <property type="taxonomic scope" value="Eukaryota"/>
</dbReference>
<evidence type="ECO:0000313" key="10">
    <source>
        <dbReference type="Proteomes" id="UP000001514"/>
    </source>
</evidence>
<dbReference type="InterPro" id="IPR018200">
    <property type="entry name" value="USP_CS"/>
</dbReference>
<evidence type="ECO:0000256" key="6">
    <source>
        <dbReference type="ARBA" id="ARBA00022801"/>
    </source>
</evidence>
<comment type="catalytic activity">
    <reaction evidence="1">
        <text>Thiol-dependent hydrolysis of ester, thioester, amide, peptide and isopeptide bonds formed by the C-terminal Gly of ubiquitin (a 76-residue protein attached to proteins as an intracellular targeting signal).</text>
        <dbReference type="EC" id="3.4.19.12"/>
    </reaction>
</comment>
<evidence type="ECO:0000256" key="5">
    <source>
        <dbReference type="ARBA" id="ARBA00022786"/>
    </source>
</evidence>
<dbReference type="InterPro" id="IPR038765">
    <property type="entry name" value="Papain-like_cys_pep_sf"/>
</dbReference>
<organism evidence="10">
    <name type="scientific">Selaginella moellendorffii</name>
    <name type="common">Spikemoss</name>
    <dbReference type="NCBI Taxonomy" id="88036"/>
    <lineage>
        <taxon>Eukaryota</taxon>
        <taxon>Viridiplantae</taxon>
        <taxon>Streptophyta</taxon>
        <taxon>Embryophyta</taxon>
        <taxon>Tracheophyta</taxon>
        <taxon>Lycopodiopsida</taxon>
        <taxon>Selaginellales</taxon>
        <taxon>Selaginellaceae</taxon>
        <taxon>Selaginella</taxon>
    </lineage>
</organism>
<keyword evidence="10" id="KW-1185">Reference proteome</keyword>
<dbReference type="InterPro" id="IPR028889">
    <property type="entry name" value="USP"/>
</dbReference>
<feature type="domain" description="USP" evidence="8">
    <location>
        <begin position="1"/>
        <end position="548"/>
    </location>
</feature>
<keyword evidence="5" id="KW-0833">Ubl conjugation pathway</keyword>
<dbReference type="GO" id="GO:0016579">
    <property type="term" value="P:protein deubiquitination"/>
    <property type="evidence" value="ECO:0007669"/>
    <property type="project" value="InterPro"/>
</dbReference>
<comment type="similarity">
    <text evidence="2">Belongs to the peptidase C19 family.</text>
</comment>
<dbReference type="PANTHER" id="PTHR21646">
    <property type="entry name" value="UBIQUITIN CARBOXYL-TERMINAL HYDROLASE"/>
    <property type="match status" value="1"/>
</dbReference>
<dbReference type="OMA" id="CGLANIG"/>
<evidence type="ECO:0000256" key="4">
    <source>
        <dbReference type="ARBA" id="ARBA00022670"/>
    </source>
</evidence>
<dbReference type="EC" id="3.4.19.12" evidence="3"/>
<dbReference type="PROSITE" id="PS00973">
    <property type="entry name" value="USP_2"/>
    <property type="match status" value="1"/>
</dbReference>
<gene>
    <name evidence="9" type="ORF">SELMODRAFT_145115</name>
</gene>
<dbReference type="CDD" id="cd02674">
    <property type="entry name" value="Peptidase_C19R"/>
    <property type="match status" value="1"/>
</dbReference>
<proteinExistence type="inferred from homology"/>
<keyword evidence="4" id="KW-0645">Protease</keyword>
<evidence type="ECO:0000256" key="7">
    <source>
        <dbReference type="ARBA" id="ARBA00022807"/>
    </source>
</evidence>
<dbReference type="STRING" id="88036.D8RAC9"/>
<name>D8RAC9_SELML</name>
<dbReference type="InterPro" id="IPR050185">
    <property type="entry name" value="Ub_carboxyl-term_hydrolase"/>
</dbReference>
<keyword evidence="7" id="KW-0788">Thiol protease</keyword>
<dbReference type="GO" id="GO:0004843">
    <property type="term" value="F:cysteine-type deubiquitinase activity"/>
    <property type="evidence" value="ECO:0007669"/>
    <property type="project" value="UniProtKB-EC"/>
</dbReference>
<evidence type="ECO:0000256" key="3">
    <source>
        <dbReference type="ARBA" id="ARBA00012759"/>
    </source>
</evidence>
<dbReference type="KEGG" id="smo:SELMODRAFT_145115"/>
<dbReference type="Gene3D" id="3.90.70.10">
    <property type="entry name" value="Cysteine proteinases"/>
    <property type="match status" value="2"/>
</dbReference>
<keyword evidence="6" id="KW-0378">Hydrolase</keyword>
<dbReference type="AlphaFoldDB" id="D8RAC9"/>
<dbReference type="PANTHER" id="PTHR21646:SF24">
    <property type="entry name" value="UBIQUITIN CARBOXYL-TERMINAL HYDROLASE"/>
    <property type="match status" value="1"/>
</dbReference>
<dbReference type="HOGENOM" id="CLU_001060_7_0_1"/>
<dbReference type="PROSITE" id="PS50235">
    <property type="entry name" value="USP_3"/>
    <property type="match status" value="1"/>
</dbReference>
<reference evidence="9 10" key="1">
    <citation type="journal article" date="2011" name="Science">
        <title>The Selaginella genome identifies genetic changes associated with the evolution of vascular plants.</title>
        <authorList>
            <person name="Banks J.A."/>
            <person name="Nishiyama T."/>
            <person name="Hasebe M."/>
            <person name="Bowman J.L."/>
            <person name="Gribskov M."/>
            <person name="dePamphilis C."/>
            <person name="Albert V.A."/>
            <person name="Aono N."/>
            <person name="Aoyama T."/>
            <person name="Ambrose B.A."/>
            <person name="Ashton N.W."/>
            <person name="Axtell M.J."/>
            <person name="Barker E."/>
            <person name="Barker M.S."/>
            <person name="Bennetzen J.L."/>
            <person name="Bonawitz N.D."/>
            <person name="Chapple C."/>
            <person name="Cheng C."/>
            <person name="Correa L.G."/>
            <person name="Dacre M."/>
            <person name="DeBarry J."/>
            <person name="Dreyer I."/>
            <person name="Elias M."/>
            <person name="Engstrom E.M."/>
            <person name="Estelle M."/>
            <person name="Feng L."/>
            <person name="Finet C."/>
            <person name="Floyd S.K."/>
            <person name="Frommer W.B."/>
            <person name="Fujita T."/>
            <person name="Gramzow L."/>
            <person name="Gutensohn M."/>
            <person name="Harholt J."/>
            <person name="Hattori M."/>
            <person name="Heyl A."/>
            <person name="Hirai T."/>
            <person name="Hiwatashi Y."/>
            <person name="Ishikawa M."/>
            <person name="Iwata M."/>
            <person name="Karol K.G."/>
            <person name="Koehler B."/>
            <person name="Kolukisaoglu U."/>
            <person name="Kubo M."/>
            <person name="Kurata T."/>
            <person name="Lalonde S."/>
            <person name="Li K."/>
            <person name="Li Y."/>
            <person name="Litt A."/>
            <person name="Lyons E."/>
            <person name="Manning G."/>
            <person name="Maruyama T."/>
            <person name="Michael T.P."/>
            <person name="Mikami K."/>
            <person name="Miyazaki S."/>
            <person name="Morinaga S."/>
            <person name="Murata T."/>
            <person name="Mueller-Roeber B."/>
            <person name="Nelson D.R."/>
            <person name="Obara M."/>
            <person name="Oguri Y."/>
            <person name="Olmstead R.G."/>
            <person name="Onodera N."/>
            <person name="Petersen B.L."/>
            <person name="Pils B."/>
            <person name="Prigge M."/>
            <person name="Rensing S.A."/>
            <person name="Riano-Pachon D.M."/>
            <person name="Roberts A.W."/>
            <person name="Sato Y."/>
            <person name="Scheller H.V."/>
            <person name="Schulz B."/>
            <person name="Schulz C."/>
            <person name="Shakirov E.V."/>
            <person name="Shibagaki N."/>
            <person name="Shinohara N."/>
            <person name="Shippen D.E."/>
            <person name="Soerensen I."/>
            <person name="Sotooka R."/>
            <person name="Sugimoto N."/>
            <person name="Sugita M."/>
            <person name="Sumikawa N."/>
            <person name="Tanurdzic M."/>
            <person name="Theissen G."/>
            <person name="Ulvskov P."/>
            <person name="Wakazuki S."/>
            <person name="Weng J.K."/>
            <person name="Willats W.W."/>
            <person name="Wipf D."/>
            <person name="Wolf P.G."/>
            <person name="Yang L."/>
            <person name="Zimmer A.D."/>
            <person name="Zhu Q."/>
            <person name="Mitros T."/>
            <person name="Hellsten U."/>
            <person name="Loque D."/>
            <person name="Otillar R."/>
            <person name="Salamov A."/>
            <person name="Schmutz J."/>
            <person name="Shapiro H."/>
            <person name="Lindquist E."/>
            <person name="Lucas S."/>
            <person name="Rokhsar D."/>
            <person name="Grigoriev I.V."/>
        </authorList>
    </citation>
    <scope>NUCLEOTIDE SEQUENCE [LARGE SCALE GENOMIC DNA]</scope>
</reference>
<evidence type="ECO:0000259" key="8">
    <source>
        <dbReference type="PROSITE" id="PS50235"/>
    </source>
</evidence>
<dbReference type="Proteomes" id="UP000001514">
    <property type="component" value="Unassembled WGS sequence"/>
</dbReference>
<dbReference type="InParanoid" id="D8RAC9"/>
<dbReference type="Gramene" id="EFJ31046">
    <property type="protein sequence ID" value="EFJ31046"/>
    <property type="gene ID" value="SELMODRAFT_145115"/>
</dbReference>
<evidence type="ECO:0000313" key="9">
    <source>
        <dbReference type="EMBL" id="EFJ31046.1"/>
    </source>
</evidence>
<dbReference type="Pfam" id="PF00443">
    <property type="entry name" value="UCH"/>
    <property type="match status" value="1"/>
</dbReference>
<evidence type="ECO:0000256" key="1">
    <source>
        <dbReference type="ARBA" id="ARBA00000707"/>
    </source>
</evidence>
<dbReference type="GO" id="GO:0006508">
    <property type="term" value="P:proteolysis"/>
    <property type="evidence" value="ECO:0007669"/>
    <property type="project" value="UniProtKB-KW"/>
</dbReference>